<proteinExistence type="predicted"/>
<reference evidence="1 2" key="1">
    <citation type="submission" date="2018-06" db="EMBL/GenBank/DDBJ databases">
        <authorList>
            <person name="Burkert N.A."/>
            <person name="Costello E."/>
            <person name="Grana D.J."/>
            <person name="Pejavara N.C."/>
            <person name="Picknally G.M."/>
            <person name="Christen E.M."/>
            <person name="Williams K.C."/>
            <person name="Merlino C.O."/>
            <person name="McCann M.P."/>
            <person name="Lee-Soety J.Y."/>
            <person name="Washington J.M."/>
            <person name="Garlena R.A."/>
            <person name="Russell D.A."/>
            <person name="Pope W.H."/>
            <person name="Jacobs-Sera D."/>
            <person name="Hendrix R.W."/>
            <person name="Hatfull G.F."/>
        </authorList>
    </citation>
    <scope>NUCLEOTIDE SEQUENCE [LARGE SCALE GENOMIC DNA]</scope>
</reference>
<accession>A0A345L4Z5</accession>
<dbReference type="RefSeq" id="YP_010097028.1">
    <property type="nucleotide sequence ID" value="NC_055755.1"/>
</dbReference>
<dbReference type="EMBL" id="MH536824">
    <property type="protein sequence ID" value="AXH50347.1"/>
    <property type="molecule type" value="Genomic_DNA"/>
</dbReference>
<evidence type="ECO:0000313" key="2">
    <source>
        <dbReference type="Proteomes" id="UP000259879"/>
    </source>
</evidence>
<keyword evidence="2" id="KW-1185">Reference proteome</keyword>
<dbReference type="GeneID" id="65114689"/>
<evidence type="ECO:0000313" key="1">
    <source>
        <dbReference type="EMBL" id="AXH50347.1"/>
    </source>
</evidence>
<protein>
    <submittedName>
        <fullName evidence="1">Uncharacterized protein</fullName>
    </submittedName>
</protein>
<organism evidence="1 2">
    <name type="scientific">Gordonia phage NatB6</name>
    <dbReference type="NCBI Taxonomy" id="2250322"/>
    <lineage>
        <taxon>Viruses</taxon>
        <taxon>Duplodnaviria</taxon>
        <taxon>Heunggongvirae</taxon>
        <taxon>Uroviricota</taxon>
        <taxon>Caudoviricetes</taxon>
        <taxon>Zierdtviridae</taxon>
        <taxon>Emilbogenvirinae</taxon>
        <taxon>Foxborovirus</taxon>
        <taxon>Foxborovirus NatB6</taxon>
    </lineage>
</organism>
<dbReference type="Proteomes" id="UP000259879">
    <property type="component" value="Segment"/>
</dbReference>
<sequence length="102" mass="11553">MATHRGVDPAILAYVRGEYGHVDEKLSTLMYEQGTEGPIRRFVGYLVEADDRVRDFITFLPIRDPDAREADARLNSVGSTHVQILRINAERVISIMEEVLLP</sequence>
<name>A0A345L4Z5_9CAUD</name>
<gene>
    <name evidence="1" type="primary">67</name>
    <name evidence="1" type="ORF">SEA_NATB6_67</name>
</gene>
<dbReference type="KEGG" id="vg:65114689"/>